<keyword evidence="2" id="KW-0812">Transmembrane</keyword>
<keyword evidence="2" id="KW-0472">Membrane</keyword>
<gene>
    <name evidence="3" type="ORF">GCM10008967_28650</name>
</gene>
<accession>A0ABP3G5F8</accession>
<feature type="transmembrane region" description="Helical" evidence="2">
    <location>
        <begin position="46"/>
        <end position="65"/>
    </location>
</feature>
<name>A0ABP3G5F8_9BACI</name>
<reference evidence="4" key="1">
    <citation type="journal article" date="2019" name="Int. J. Syst. Evol. Microbiol.">
        <title>The Global Catalogue of Microorganisms (GCM) 10K type strain sequencing project: providing services to taxonomists for standard genome sequencing and annotation.</title>
        <authorList>
            <consortium name="The Broad Institute Genomics Platform"/>
            <consortium name="The Broad Institute Genome Sequencing Center for Infectious Disease"/>
            <person name="Wu L."/>
            <person name="Ma J."/>
        </authorList>
    </citation>
    <scope>NUCLEOTIDE SEQUENCE [LARGE SCALE GENOMIC DNA]</scope>
    <source>
        <strain evidence="4">JCM 9731</strain>
    </source>
</reference>
<sequence length="356" mass="41288">MDHNYKDDLDSQLKEMNKSNRSHKDKMMTFEKLKNSSPRKFSPQKYYAAISLLVVLLFILVIPNMNSLIKEWQKTSEPPLVEKIVEENLVGTNVFTVDDITQDKLTKVSKYFKSEQKPSNITISPNYKPTLYSIRYDNASVENYYVWIDGRRTDEGIVFEGAFQREGDDNLYEISQEIATILLSDFFTYDMELEESHLLSLEQFNELDVSTNNSLLQKTNFKEITLNQVNIPNVDVPLDISAQTLMKNYMGLPNWKLESQGSYILMYEECLCGFNVGFQYDKKPYIEVAGYFVPLEDISGDEIKAALGEPIFFEESQTVSSYTLGYFNENHNGALMFRSYSNDKDTFHSFSVWRNK</sequence>
<dbReference type="EMBL" id="BAAADJ010000047">
    <property type="protein sequence ID" value="GAA0336557.1"/>
    <property type="molecule type" value="Genomic_DNA"/>
</dbReference>
<comment type="caution">
    <text evidence="3">The sequence shown here is derived from an EMBL/GenBank/DDBJ whole genome shotgun (WGS) entry which is preliminary data.</text>
</comment>
<dbReference type="Proteomes" id="UP001500782">
    <property type="component" value="Unassembled WGS sequence"/>
</dbReference>
<evidence type="ECO:0000313" key="3">
    <source>
        <dbReference type="EMBL" id="GAA0336557.1"/>
    </source>
</evidence>
<dbReference type="RefSeq" id="WP_343800187.1">
    <property type="nucleotide sequence ID" value="NZ_BAAADJ010000047.1"/>
</dbReference>
<proteinExistence type="predicted"/>
<feature type="compositionally biased region" description="Basic and acidic residues" evidence="1">
    <location>
        <begin position="1"/>
        <end position="18"/>
    </location>
</feature>
<protein>
    <submittedName>
        <fullName evidence="3">Uncharacterized protein</fullName>
    </submittedName>
</protein>
<evidence type="ECO:0000256" key="1">
    <source>
        <dbReference type="SAM" id="MobiDB-lite"/>
    </source>
</evidence>
<evidence type="ECO:0000313" key="4">
    <source>
        <dbReference type="Proteomes" id="UP001500782"/>
    </source>
</evidence>
<keyword evidence="2" id="KW-1133">Transmembrane helix</keyword>
<feature type="region of interest" description="Disordered" evidence="1">
    <location>
        <begin position="1"/>
        <end position="26"/>
    </location>
</feature>
<keyword evidence="4" id="KW-1185">Reference proteome</keyword>
<organism evidence="3 4">
    <name type="scientific">Bacillus carboniphilus</name>
    <dbReference type="NCBI Taxonomy" id="86663"/>
    <lineage>
        <taxon>Bacteria</taxon>
        <taxon>Bacillati</taxon>
        <taxon>Bacillota</taxon>
        <taxon>Bacilli</taxon>
        <taxon>Bacillales</taxon>
        <taxon>Bacillaceae</taxon>
        <taxon>Bacillus</taxon>
    </lineage>
</organism>
<evidence type="ECO:0000256" key="2">
    <source>
        <dbReference type="SAM" id="Phobius"/>
    </source>
</evidence>